<accession>A0A553NPP3</accession>
<dbReference type="GO" id="GO:0005524">
    <property type="term" value="F:ATP binding"/>
    <property type="evidence" value="ECO:0007669"/>
    <property type="project" value="UniProtKB-KW"/>
</dbReference>
<dbReference type="OMA" id="PEYYVPR"/>
<comment type="caution">
    <text evidence="8">The sequence shown here is derived from an EMBL/GenBank/DDBJ whole genome shotgun (WGS) entry which is preliminary data.</text>
</comment>
<dbReference type="AlphaFoldDB" id="A0A553NPP3"/>
<evidence type="ECO:0000256" key="4">
    <source>
        <dbReference type="ARBA" id="ARBA00022741"/>
    </source>
</evidence>
<dbReference type="InterPro" id="IPR004147">
    <property type="entry name" value="ABC1_dom"/>
</dbReference>
<evidence type="ECO:0000256" key="5">
    <source>
        <dbReference type="ARBA" id="ARBA00022840"/>
    </source>
</evidence>
<evidence type="ECO:0000256" key="2">
    <source>
        <dbReference type="ARBA" id="ARBA00009670"/>
    </source>
</evidence>
<evidence type="ECO:0000256" key="6">
    <source>
        <dbReference type="SAM" id="MobiDB-lite"/>
    </source>
</evidence>
<evidence type="ECO:0000313" key="9">
    <source>
        <dbReference type="Proteomes" id="UP000318571"/>
    </source>
</evidence>
<gene>
    <name evidence="8" type="ORF">TCAL_12094</name>
</gene>
<keyword evidence="3" id="KW-0808">Transferase</keyword>
<dbReference type="PANTHER" id="PTHR43851">
    <property type="match status" value="1"/>
</dbReference>
<evidence type="ECO:0000256" key="1">
    <source>
        <dbReference type="ARBA" id="ARBA00004749"/>
    </source>
</evidence>
<keyword evidence="5" id="KW-0067">ATP-binding</keyword>
<dbReference type="GO" id="GO:0016740">
    <property type="term" value="F:transferase activity"/>
    <property type="evidence" value="ECO:0007669"/>
    <property type="project" value="UniProtKB-KW"/>
</dbReference>
<dbReference type="STRING" id="6832.A0A553NPP3"/>
<comment type="pathway">
    <text evidence="1">Cofactor biosynthesis; ubiquinone biosynthesis.</text>
</comment>
<feature type="domain" description="ABC1 atypical kinase-like" evidence="7">
    <location>
        <begin position="294"/>
        <end position="535"/>
    </location>
</feature>
<protein>
    <recommendedName>
        <fullName evidence="7">ABC1 atypical kinase-like domain-containing protein</fullName>
    </recommendedName>
</protein>
<dbReference type="OrthoDB" id="201153at2759"/>
<feature type="region of interest" description="Disordered" evidence="6">
    <location>
        <begin position="51"/>
        <end position="77"/>
    </location>
</feature>
<dbReference type="EMBL" id="VCGU01000011">
    <property type="protein sequence ID" value="TRY67370.1"/>
    <property type="molecule type" value="Genomic_DNA"/>
</dbReference>
<evidence type="ECO:0000259" key="7">
    <source>
        <dbReference type="Pfam" id="PF03109"/>
    </source>
</evidence>
<dbReference type="PANTHER" id="PTHR43851:SF3">
    <property type="entry name" value="COENZYME Q8"/>
    <property type="match status" value="1"/>
</dbReference>
<feature type="compositionally biased region" description="Low complexity" evidence="6">
    <location>
        <begin position="106"/>
        <end position="115"/>
    </location>
</feature>
<feature type="region of interest" description="Disordered" evidence="6">
    <location>
        <begin position="105"/>
        <end position="130"/>
    </location>
</feature>
<dbReference type="Pfam" id="PF03109">
    <property type="entry name" value="ABC1"/>
    <property type="match status" value="1"/>
</dbReference>
<sequence length="641" mass="71617">MTSQVHRMGVDRRRVQDVILVFRGLAQVWTVSQQQVLDQVSSAARPLPKLAIDLIPQPKKETRDNPNRLRGPSLKKAPGLSGDHLALIGENLLVLTQAMASSVLMPSQTSSTTDSPPKPKRPLSVAHTPEYEVNPHLSALDLLDLDLMDEQALKKMVYRPKHPIKAPEEPEVSPALNEISPENEDETLPTAWGQRKKLSRSSSERQVPSTRLGRVASFGSLGLGLGLGTLSEASKRLVGLSEAQGSVMLSDANAERIVRTLCRVRGAALKIGQMLSIQDEALMNPQLAEIFKRVRESADFMPVWQMERVMSSEIGPNWRDHFSHFESEPFAAASIGQVHAAKLAESNREVAVKIQYPGVAQGIESDISNLLGVLNMAKILPEGLFLDSVIDHMKVELAQECDYKREAECATKMKSLLRSSPQYLVPEVINELSTQQVLTSEMIEGLTIDQCEGLSQSSRNFIALSILELLLRELFIHCYMQTDPNWANFLFNPDTKEVGLLDFGATREFRPFFVNNYYKIIEGAAKGDPEQILEYSRNIGFLTGYEAQVMNDAHVESVMILGQCFRENAEFDFGKQKTTHRMQDLVPVMLKNRLCPPPPEVYSLHRKMSGLFLLATKLDAKINCFPVWKKLEAEFVPHAIE</sequence>
<dbReference type="InterPro" id="IPR051409">
    <property type="entry name" value="Atypical_kinase_ADCK"/>
</dbReference>
<feature type="compositionally biased region" description="Polar residues" evidence="6">
    <location>
        <begin position="200"/>
        <end position="209"/>
    </location>
</feature>
<organism evidence="8 9">
    <name type="scientific">Tigriopus californicus</name>
    <name type="common">Marine copepod</name>
    <dbReference type="NCBI Taxonomy" id="6832"/>
    <lineage>
        <taxon>Eukaryota</taxon>
        <taxon>Metazoa</taxon>
        <taxon>Ecdysozoa</taxon>
        <taxon>Arthropoda</taxon>
        <taxon>Crustacea</taxon>
        <taxon>Multicrustacea</taxon>
        <taxon>Hexanauplia</taxon>
        <taxon>Copepoda</taxon>
        <taxon>Harpacticoida</taxon>
        <taxon>Harpacticidae</taxon>
        <taxon>Tigriopus</taxon>
    </lineage>
</organism>
<dbReference type="Proteomes" id="UP000318571">
    <property type="component" value="Chromosome 4"/>
</dbReference>
<feature type="compositionally biased region" description="Basic and acidic residues" evidence="6">
    <location>
        <begin position="58"/>
        <end position="67"/>
    </location>
</feature>
<dbReference type="GO" id="GO:0006744">
    <property type="term" value="P:ubiquinone biosynthetic process"/>
    <property type="evidence" value="ECO:0007669"/>
    <property type="project" value="TreeGrafter"/>
</dbReference>
<feature type="region of interest" description="Disordered" evidence="6">
    <location>
        <begin position="164"/>
        <end position="211"/>
    </location>
</feature>
<dbReference type="SUPFAM" id="SSF56112">
    <property type="entry name" value="Protein kinase-like (PK-like)"/>
    <property type="match status" value="1"/>
</dbReference>
<dbReference type="InterPro" id="IPR011009">
    <property type="entry name" value="Kinase-like_dom_sf"/>
</dbReference>
<dbReference type="InterPro" id="IPR034646">
    <property type="entry name" value="ADCK3_dom"/>
</dbReference>
<evidence type="ECO:0000256" key="3">
    <source>
        <dbReference type="ARBA" id="ARBA00022679"/>
    </source>
</evidence>
<dbReference type="CDD" id="cd13970">
    <property type="entry name" value="ABC1_ADCK3"/>
    <property type="match status" value="1"/>
</dbReference>
<proteinExistence type="inferred from homology"/>
<keyword evidence="9" id="KW-1185">Reference proteome</keyword>
<evidence type="ECO:0000313" key="8">
    <source>
        <dbReference type="EMBL" id="TRY67370.1"/>
    </source>
</evidence>
<comment type="similarity">
    <text evidence="2">Belongs to the protein kinase superfamily. ADCK protein kinase family.</text>
</comment>
<keyword evidence="4" id="KW-0547">Nucleotide-binding</keyword>
<name>A0A553NPP3_TIGCA</name>
<reference evidence="8 9" key="1">
    <citation type="journal article" date="2018" name="Nat. Ecol. Evol.">
        <title>Genomic signatures of mitonuclear coevolution across populations of Tigriopus californicus.</title>
        <authorList>
            <person name="Barreto F.S."/>
            <person name="Watson E.T."/>
            <person name="Lima T.G."/>
            <person name="Willett C.S."/>
            <person name="Edmands S."/>
            <person name="Li W."/>
            <person name="Burton R.S."/>
        </authorList>
    </citation>
    <scope>NUCLEOTIDE SEQUENCE [LARGE SCALE GENOMIC DNA]</scope>
    <source>
        <strain evidence="8 9">San Diego</strain>
    </source>
</reference>